<keyword evidence="2" id="KW-0472">Membrane</keyword>
<evidence type="ECO:0000256" key="2">
    <source>
        <dbReference type="SAM" id="Phobius"/>
    </source>
</evidence>
<dbReference type="Proteomes" id="UP001430356">
    <property type="component" value="Unassembled WGS sequence"/>
</dbReference>
<feature type="transmembrane region" description="Helical" evidence="2">
    <location>
        <begin position="329"/>
        <end position="351"/>
    </location>
</feature>
<accession>A0AAW0ET02</accession>
<gene>
    <name evidence="3" type="ORF">NESM_000683800</name>
</gene>
<evidence type="ECO:0000313" key="4">
    <source>
        <dbReference type="Proteomes" id="UP001430356"/>
    </source>
</evidence>
<evidence type="ECO:0000256" key="1">
    <source>
        <dbReference type="SAM" id="MobiDB-lite"/>
    </source>
</evidence>
<comment type="caution">
    <text evidence="3">The sequence shown here is derived from an EMBL/GenBank/DDBJ whole genome shotgun (WGS) entry which is preliminary data.</text>
</comment>
<feature type="transmembrane region" description="Helical" evidence="2">
    <location>
        <begin position="647"/>
        <end position="668"/>
    </location>
</feature>
<name>A0AAW0ET02_9TRYP</name>
<keyword evidence="2" id="KW-1133">Transmembrane helix</keyword>
<dbReference type="EMBL" id="JAECZO010000103">
    <property type="protein sequence ID" value="KAK7197365.1"/>
    <property type="molecule type" value="Genomic_DNA"/>
</dbReference>
<keyword evidence="4" id="KW-1185">Reference proteome</keyword>
<dbReference type="AlphaFoldDB" id="A0AAW0ET02"/>
<feature type="transmembrane region" description="Helical" evidence="2">
    <location>
        <begin position="252"/>
        <end position="278"/>
    </location>
</feature>
<feature type="compositionally biased region" description="Gly residues" evidence="1">
    <location>
        <begin position="133"/>
        <end position="142"/>
    </location>
</feature>
<feature type="transmembrane region" description="Helical" evidence="2">
    <location>
        <begin position="607"/>
        <end position="635"/>
    </location>
</feature>
<protein>
    <recommendedName>
        <fullName evidence="5">Transmembrane protein</fullName>
    </recommendedName>
</protein>
<sequence length="670" mass="73569">MDFFKRTTSLDSIGVVYDEREARSPDAAAAAAASAAREPSELRVFTTVLAASQPAVRIDDVFSDTSTTADTRTYSSSYPVTTSTLHMHHLREASGDFTFTGQPRAVVRFRSCITANDARNRVSAGVQHDDVGARGGDGGDGAAAGEEVHLPAQTGPFSADIVCVILLYVDASTHADIVQLGRLSRFWRFYVNLAPHWTFFRRKEWRKQADLPRYVRRIVAKTKIVTRDDYIRERRKVEDYKRREHLISTAKHIRWCVATGIMAGVLLTSNFVVAYFLGFLRTALRSDVNLAITTFVLLVVMTVLEVTLVIIPLAGNAVSGTNKHSTMRILAWGLFMLVCSMVLGTITALAFTRVQASGHVLDGPTIDLTMSAQCEAYSSKDLPSFALVPAELSDLRWRPITLDDSETQLEPYCIRKPDDWSKAALCYVLLFFDANYSSAVFHNAAALAAGKDVGTRYAGNFDLFSVGGQISGLWCNTSAHPQVVAVSDVVYSDVKARRDALYPSDSDWLDPARRPLTFTTLSLRCSSNINREKTENPPKSTEVWYGVSTAWKWNYVPLVTTQMQVRSSFQRVHDHFLHYAFLCHIIAGVLWVVMLMAQIVFKTAANGVLGVATAATVVCLNPLTMILAGALCVNVGDSYFMCDAGSGGALVGGGVGLTFLVLAIYVTVRE</sequence>
<feature type="transmembrane region" description="Helical" evidence="2">
    <location>
        <begin position="576"/>
        <end position="601"/>
    </location>
</feature>
<evidence type="ECO:0000313" key="3">
    <source>
        <dbReference type="EMBL" id="KAK7197365.1"/>
    </source>
</evidence>
<evidence type="ECO:0008006" key="5">
    <source>
        <dbReference type="Google" id="ProtNLM"/>
    </source>
</evidence>
<keyword evidence="2" id="KW-0812">Transmembrane</keyword>
<feature type="transmembrane region" description="Helical" evidence="2">
    <location>
        <begin position="290"/>
        <end position="314"/>
    </location>
</feature>
<feature type="region of interest" description="Disordered" evidence="1">
    <location>
        <begin position="124"/>
        <end position="145"/>
    </location>
</feature>
<proteinExistence type="predicted"/>
<reference evidence="3 4" key="1">
    <citation type="journal article" date="2021" name="MBio">
        <title>A New Model Trypanosomatid, Novymonas esmeraldas: Genomic Perception of Its 'Candidatus Pandoraea novymonadis' Endosymbiont.</title>
        <authorList>
            <person name="Zakharova A."/>
            <person name="Saura A."/>
            <person name="Butenko A."/>
            <person name="Podesvova L."/>
            <person name="Warmusova S."/>
            <person name="Kostygov A.Y."/>
            <person name="Nenarokova A."/>
            <person name="Lukes J."/>
            <person name="Opperdoes F.R."/>
            <person name="Yurchenko V."/>
        </authorList>
    </citation>
    <scope>NUCLEOTIDE SEQUENCE [LARGE SCALE GENOMIC DNA]</scope>
    <source>
        <strain evidence="3 4">E262AT.01</strain>
    </source>
</reference>
<organism evidence="3 4">
    <name type="scientific">Novymonas esmeraldas</name>
    <dbReference type="NCBI Taxonomy" id="1808958"/>
    <lineage>
        <taxon>Eukaryota</taxon>
        <taxon>Discoba</taxon>
        <taxon>Euglenozoa</taxon>
        <taxon>Kinetoplastea</taxon>
        <taxon>Metakinetoplastina</taxon>
        <taxon>Trypanosomatida</taxon>
        <taxon>Trypanosomatidae</taxon>
        <taxon>Novymonas</taxon>
    </lineage>
</organism>